<sequence length="66" mass="7561">WKYLGWSLSEQVVTPQKLQLDTKIETVHDAQRLLGGLQWLRPIVSIPNELLDHLHPLLRGTDPAQP</sequence>
<dbReference type="AlphaFoldDB" id="A0A7K6MWX9"/>
<keyword evidence="3" id="KW-0540">Nuclease</keyword>
<evidence type="ECO:0000313" key="8">
    <source>
        <dbReference type="EMBL" id="NWW41082.1"/>
    </source>
</evidence>
<dbReference type="InterPro" id="IPR043502">
    <property type="entry name" value="DNA/RNA_pol_sf"/>
</dbReference>
<evidence type="ECO:0000256" key="1">
    <source>
        <dbReference type="ARBA" id="ARBA00022679"/>
    </source>
</evidence>
<comment type="caution">
    <text evidence="8">The sequence shown here is derived from an EMBL/GenBank/DDBJ whole genome shotgun (WGS) entry which is preliminary data.</text>
</comment>
<feature type="non-terminal residue" evidence="8">
    <location>
        <position position="1"/>
    </location>
</feature>
<dbReference type="GO" id="GO:0004519">
    <property type="term" value="F:endonuclease activity"/>
    <property type="evidence" value="ECO:0007669"/>
    <property type="project" value="UniProtKB-KW"/>
</dbReference>
<dbReference type="SUPFAM" id="SSF56672">
    <property type="entry name" value="DNA/RNA polymerases"/>
    <property type="match status" value="1"/>
</dbReference>
<dbReference type="GO" id="GO:0016787">
    <property type="term" value="F:hydrolase activity"/>
    <property type="evidence" value="ECO:0007669"/>
    <property type="project" value="UniProtKB-KW"/>
</dbReference>
<dbReference type="Gene3D" id="3.30.70.270">
    <property type="match status" value="1"/>
</dbReference>
<dbReference type="GO" id="GO:0003964">
    <property type="term" value="F:RNA-directed DNA polymerase activity"/>
    <property type="evidence" value="ECO:0007669"/>
    <property type="project" value="UniProtKB-KW"/>
</dbReference>
<dbReference type="GO" id="GO:0035613">
    <property type="term" value="F:RNA stem-loop binding"/>
    <property type="evidence" value="ECO:0007669"/>
    <property type="project" value="TreeGrafter"/>
</dbReference>
<dbReference type="InterPro" id="IPR010661">
    <property type="entry name" value="RVT_thumb"/>
</dbReference>
<keyword evidence="5" id="KW-0378">Hydrolase</keyword>
<evidence type="ECO:0000256" key="4">
    <source>
        <dbReference type="ARBA" id="ARBA00022759"/>
    </source>
</evidence>
<feature type="non-terminal residue" evidence="8">
    <location>
        <position position="66"/>
    </location>
</feature>
<protein>
    <submittedName>
        <fullName evidence="8">PO113 protein</fullName>
    </submittedName>
</protein>
<gene>
    <name evidence="8" type="primary">Hervk_0</name>
    <name evidence="8" type="ORF">PANBIA_R14099</name>
</gene>
<organism evidence="8 9">
    <name type="scientific">Panurus biarmicus</name>
    <name type="common">Bearded tit</name>
    <dbReference type="NCBI Taxonomy" id="181101"/>
    <lineage>
        <taxon>Eukaryota</taxon>
        <taxon>Metazoa</taxon>
        <taxon>Chordata</taxon>
        <taxon>Craniata</taxon>
        <taxon>Vertebrata</taxon>
        <taxon>Euteleostomi</taxon>
        <taxon>Archelosauria</taxon>
        <taxon>Archosauria</taxon>
        <taxon>Dinosauria</taxon>
        <taxon>Saurischia</taxon>
        <taxon>Theropoda</taxon>
        <taxon>Coelurosauria</taxon>
        <taxon>Aves</taxon>
        <taxon>Neognathae</taxon>
        <taxon>Neoaves</taxon>
        <taxon>Telluraves</taxon>
        <taxon>Australaves</taxon>
        <taxon>Passeriformes</taxon>
        <taxon>Sylvioidea</taxon>
        <taxon>Sylviidae</taxon>
        <taxon>Sylviidae incertae sedis</taxon>
        <taxon>Panurus</taxon>
    </lineage>
</organism>
<feature type="domain" description="Reverse transcriptase thumb" evidence="7">
    <location>
        <begin position="15"/>
        <end position="61"/>
    </location>
</feature>
<accession>A0A7K6MWX9</accession>
<evidence type="ECO:0000256" key="3">
    <source>
        <dbReference type="ARBA" id="ARBA00022722"/>
    </source>
</evidence>
<name>A0A7K6MWX9_PANBI</name>
<reference evidence="8 9" key="1">
    <citation type="submission" date="2019-09" db="EMBL/GenBank/DDBJ databases">
        <title>Bird 10,000 Genomes (B10K) Project - Family phase.</title>
        <authorList>
            <person name="Zhang G."/>
        </authorList>
    </citation>
    <scope>NUCLEOTIDE SEQUENCE [LARGE SCALE GENOMIC DNA]</scope>
    <source>
        <strain evidence="8">B10K-DU-030-18</strain>
    </source>
</reference>
<dbReference type="Pfam" id="PF06817">
    <property type="entry name" value="RVT_thumb"/>
    <property type="match status" value="1"/>
</dbReference>
<evidence type="ECO:0000256" key="5">
    <source>
        <dbReference type="ARBA" id="ARBA00022801"/>
    </source>
</evidence>
<proteinExistence type="predicted"/>
<keyword evidence="1" id="KW-0808">Transferase</keyword>
<keyword evidence="9" id="KW-1185">Reference proteome</keyword>
<keyword evidence="6" id="KW-0695">RNA-directed DNA polymerase</keyword>
<keyword evidence="4" id="KW-0255">Endonuclease</keyword>
<evidence type="ECO:0000313" key="9">
    <source>
        <dbReference type="Proteomes" id="UP000545574"/>
    </source>
</evidence>
<evidence type="ECO:0000256" key="2">
    <source>
        <dbReference type="ARBA" id="ARBA00022695"/>
    </source>
</evidence>
<evidence type="ECO:0000256" key="6">
    <source>
        <dbReference type="ARBA" id="ARBA00022918"/>
    </source>
</evidence>
<keyword evidence="2" id="KW-0548">Nucleotidyltransferase</keyword>
<dbReference type="InterPro" id="IPR043128">
    <property type="entry name" value="Rev_trsase/Diguanyl_cyclase"/>
</dbReference>
<dbReference type="Proteomes" id="UP000545574">
    <property type="component" value="Unassembled WGS sequence"/>
</dbReference>
<dbReference type="EMBL" id="VZRT01007164">
    <property type="protein sequence ID" value="NWW41082.1"/>
    <property type="molecule type" value="Genomic_DNA"/>
</dbReference>
<dbReference type="PANTHER" id="PTHR41694">
    <property type="entry name" value="ENDOGENOUS RETROVIRUS GROUP K MEMBER POL PROTEIN"/>
    <property type="match status" value="1"/>
</dbReference>
<dbReference type="PANTHER" id="PTHR41694:SF3">
    <property type="entry name" value="RNA-DIRECTED DNA POLYMERASE-RELATED"/>
    <property type="match status" value="1"/>
</dbReference>
<evidence type="ECO:0000259" key="7">
    <source>
        <dbReference type="Pfam" id="PF06817"/>
    </source>
</evidence>